<dbReference type="RefSeq" id="WP_074269159.1">
    <property type="nucleotide sequence ID" value="NZ_FSRM01000002.1"/>
</dbReference>
<gene>
    <name evidence="1" type="ORF">SAMN05444168_7472</name>
</gene>
<reference evidence="1 2" key="1">
    <citation type="submission" date="2016-11" db="EMBL/GenBank/DDBJ databases">
        <authorList>
            <person name="Jaros S."/>
            <person name="Januszkiewicz K."/>
            <person name="Wedrychowicz H."/>
        </authorList>
    </citation>
    <scope>NUCLEOTIDE SEQUENCE [LARGE SCALE GENOMIC DNA]</scope>
    <source>
        <strain evidence="1 2">GAS86</strain>
    </source>
</reference>
<accession>A0A1N6KKU6</accession>
<dbReference type="OrthoDB" id="9006962at2"/>
<evidence type="ECO:0000313" key="1">
    <source>
        <dbReference type="EMBL" id="SIO57123.1"/>
    </source>
</evidence>
<evidence type="ECO:0000313" key="2">
    <source>
        <dbReference type="Proteomes" id="UP000184693"/>
    </source>
</evidence>
<protein>
    <submittedName>
        <fullName evidence="1">Uncharacterized protein</fullName>
    </submittedName>
</protein>
<organism evidence="1 2">
    <name type="scientific">Paraburkholderia phenazinium</name>
    <dbReference type="NCBI Taxonomy" id="60549"/>
    <lineage>
        <taxon>Bacteria</taxon>
        <taxon>Pseudomonadati</taxon>
        <taxon>Pseudomonadota</taxon>
        <taxon>Betaproteobacteria</taxon>
        <taxon>Burkholderiales</taxon>
        <taxon>Burkholderiaceae</taxon>
        <taxon>Paraburkholderia</taxon>
    </lineage>
</organism>
<dbReference type="Proteomes" id="UP000184693">
    <property type="component" value="Unassembled WGS sequence"/>
</dbReference>
<sequence>MFPYLSERENAVEQINSICMHLFDTWCEQRNVTSLAYLLHCWPLTDSEPASIRRLGETLWELRKTHSEMLGGAVERTLLNVADLVDEVLLHASVPDTLAMAG</sequence>
<name>A0A1N6KKU6_9BURK</name>
<dbReference type="EMBL" id="FSRM01000002">
    <property type="protein sequence ID" value="SIO57123.1"/>
    <property type="molecule type" value="Genomic_DNA"/>
</dbReference>
<dbReference type="AlphaFoldDB" id="A0A1N6KKU6"/>
<proteinExistence type="predicted"/>